<accession>R4X860</accession>
<feature type="coiled-coil region" evidence="5">
    <location>
        <begin position="56"/>
        <end position="90"/>
    </location>
</feature>
<dbReference type="InterPro" id="IPR048627">
    <property type="entry name" value="Sec10_HB"/>
</dbReference>
<comment type="caution">
    <text evidence="8">The sequence shown here is derived from an EMBL/GenBank/DDBJ whole genome shotgun (WGS) entry which is preliminary data.</text>
</comment>
<dbReference type="Gene3D" id="1.20.58.1970">
    <property type="match status" value="1"/>
</dbReference>
<dbReference type="EMBL" id="CAHR02000055">
    <property type="protein sequence ID" value="CCG81678.1"/>
    <property type="molecule type" value="Genomic_DNA"/>
</dbReference>
<proteinExistence type="inferred from homology"/>
<dbReference type="PANTHER" id="PTHR12100:SF0">
    <property type="entry name" value="EXOCYST COMPLEX COMPONENT 5"/>
    <property type="match status" value="1"/>
</dbReference>
<reference evidence="8 9" key="1">
    <citation type="journal article" date="2013" name="MBio">
        <title>Genome sequencing of the plant pathogen Taphrina deformans, the causal agent of peach leaf curl.</title>
        <authorList>
            <person name="Cisse O.H."/>
            <person name="Almeida J.M.G.C.F."/>
            <person name="Fonseca A."/>
            <person name="Kumar A.A."/>
            <person name="Salojaervi J."/>
            <person name="Overmyer K."/>
            <person name="Hauser P.M."/>
            <person name="Pagni M."/>
        </authorList>
    </citation>
    <scope>NUCLEOTIDE SEQUENCE [LARGE SCALE GENOMIC DNA]</scope>
    <source>
        <strain evidence="9">PYCC 5710 / ATCC 11124 / CBS 356.35 / IMI 108563 / JCM 9778 / NBRC 8474</strain>
    </source>
</reference>
<evidence type="ECO:0000256" key="5">
    <source>
        <dbReference type="SAM" id="Coils"/>
    </source>
</evidence>
<gene>
    <name evidence="8" type="ORF">TAPDE_001493</name>
</gene>
<keyword evidence="9" id="KW-1185">Reference proteome</keyword>
<dbReference type="PANTHER" id="PTHR12100">
    <property type="entry name" value="SEC10"/>
    <property type="match status" value="1"/>
</dbReference>
<evidence type="ECO:0000259" key="6">
    <source>
        <dbReference type="Pfam" id="PF07393"/>
    </source>
</evidence>
<keyword evidence="2" id="KW-0813">Transport</keyword>
<evidence type="ECO:0000256" key="4">
    <source>
        <dbReference type="ARBA" id="ARBA00023054"/>
    </source>
</evidence>
<evidence type="ECO:0000259" key="7">
    <source>
        <dbReference type="Pfam" id="PF20667"/>
    </source>
</evidence>
<dbReference type="Proteomes" id="UP000013776">
    <property type="component" value="Unassembled WGS sequence"/>
</dbReference>
<keyword evidence="4 5" id="KW-0175">Coiled coil</keyword>
<dbReference type="OrthoDB" id="125856at2759"/>
<dbReference type="GO" id="GO:0000145">
    <property type="term" value="C:exocyst"/>
    <property type="evidence" value="ECO:0007669"/>
    <property type="project" value="TreeGrafter"/>
</dbReference>
<evidence type="ECO:0000256" key="1">
    <source>
        <dbReference type="ARBA" id="ARBA00006572"/>
    </source>
</evidence>
<dbReference type="Pfam" id="PF20667">
    <property type="entry name" value="Sec10_N"/>
    <property type="match status" value="1"/>
</dbReference>
<evidence type="ECO:0000313" key="8">
    <source>
        <dbReference type="EMBL" id="CCG81678.1"/>
    </source>
</evidence>
<dbReference type="InterPro" id="IPR048625">
    <property type="entry name" value="Sec10_N"/>
</dbReference>
<feature type="domain" description="Exocyst complex component Sec10-like alpha-helical bundle" evidence="6">
    <location>
        <begin position="173"/>
        <end position="782"/>
    </location>
</feature>
<dbReference type="STRING" id="1097556.R4X860"/>
<dbReference type="AlphaFoldDB" id="R4X860"/>
<protein>
    <submittedName>
        <fullName evidence="8">Uncharacterized protein</fullName>
    </submittedName>
</protein>
<sequence>MSRTLYALDEELANFLRRENFHGKFDVTNFVESLSERELTVQRKNQDQPFEPKPLIRDFEAALSKLNSLRTQIQEDIERNASEVQAAERAHNARIRQLNQKFENVVGSFESLEDMITSVGTTAIQIGKTLESLSSQLTRSQTSSRVVTTYLALRENDRALHDMRRNKLTIDEAKFVRNLLQVCREVDLKGSQDATLAIEKFTEVVEREVLADFDEAYRQGDLAAMRSCAETLYEFNGGSSIHRAFVNQHDFFIRKENIESEEALGADGMWQILPDPDAEPPGLEPGLISLFREIRRCVKDEFQIINQIFPAPATVKNLFLQRIFAQSIQSRLEEVLAYAESTSTLAYLRTLQNSYSVVGALVDAIKVLPSQPADEAQSISAVLQTNEEDLFVPYLESGRYIEKEKKSLTELYSSLLYKYSKYHNAKRNQKSSNYFDRLTGKMTAGRADGLMGAALFRLAGIERKGSIRDGNGRIEAEPEFELNEADGQLKPSNIRRMLKWHAEAVGRAVELSEGPETARDALILMTILLDFVVRDYLEVWLDRALDDLIAQDSRVDPDFTCLAGVRDATAIARLVFTYMETVLVPLSGPSISIRRDMSQRIQNNTNRVDGKINAIVQRLVDATMTWFASILSRQQKRDFKPKEDEINLANMQTQTNQQAIAFLGQVGQVARETLTGGNLEAFLTEIGIKVHHALLDHFKKFSVNATGGLLLTKDISRYQDAIAAWSTDSLTARFTFLHEIGNIFVVKPDVLRRILQEGELAKVKPQYLVPYVACREDYYSEGLGSIVEGGSLLNQVPFFNPTTSFG</sequence>
<evidence type="ECO:0000256" key="3">
    <source>
        <dbReference type="ARBA" id="ARBA00022483"/>
    </source>
</evidence>
<name>R4X860_TAPDE</name>
<feature type="domain" description="Exocyst complex component Sec10 N-terminal" evidence="7">
    <location>
        <begin position="52"/>
        <end position="155"/>
    </location>
</feature>
<comment type="similarity">
    <text evidence="1">Belongs to the SEC10 family.</text>
</comment>
<evidence type="ECO:0000256" key="2">
    <source>
        <dbReference type="ARBA" id="ARBA00022448"/>
    </source>
</evidence>
<dbReference type="Pfam" id="PF07393">
    <property type="entry name" value="Sec10_HB"/>
    <property type="match status" value="1"/>
</dbReference>
<dbReference type="eggNOG" id="KOG3745">
    <property type="taxonomic scope" value="Eukaryota"/>
</dbReference>
<dbReference type="GO" id="GO:0006893">
    <property type="term" value="P:Golgi to plasma membrane transport"/>
    <property type="evidence" value="ECO:0007669"/>
    <property type="project" value="TreeGrafter"/>
</dbReference>
<organism evidence="8 9">
    <name type="scientific">Taphrina deformans (strain PYCC 5710 / ATCC 11124 / CBS 356.35 / IMI 108563 / JCM 9778 / NBRC 8474)</name>
    <name type="common">Peach leaf curl fungus</name>
    <name type="synonym">Lalaria deformans</name>
    <dbReference type="NCBI Taxonomy" id="1097556"/>
    <lineage>
        <taxon>Eukaryota</taxon>
        <taxon>Fungi</taxon>
        <taxon>Dikarya</taxon>
        <taxon>Ascomycota</taxon>
        <taxon>Taphrinomycotina</taxon>
        <taxon>Taphrinomycetes</taxon>
        <taxon>Taphrinales</taxon>
        <taxon>Taphrinaceae</taxon>
        <taxon>Taphrina</taxon>
    </lineage>
</organism>
<dbReference type="InterPro" id="IPR009976">
    <property type="entry name" value="Sec10-like"/>
</dbReference>
<keyword evidence="3" id="KW-0268">Exocytosis</keyword>
<evidence type="ECO:0000313" key="9">
    <source>
        <dbReference type="Proteomes" id="UP000013776"/>
    </source>
</evidence>
<dbReference type="GO" id="GO:0006887">
    <property type="term" value="P:exocytosis"/>
    <property type="evidence" value="ECO:0007669"/>
    <property type="project" value="UniProtKB-KW"/>
</dbReference>
<dbReference type="VEuPathDB" id="FungiDB:TAPDE_001493"/>